<dbReference type="InterPro" id="IPR027450">
    <property type="entry name" value="AlkB-like"/>
</dbReference>
<evidence type="ECO:0000259" key="2">
    <source>
        <dbReference type="PROSITE" id="PS51471"/>
    </source>
</evidence>
<feature type="binding site" evidence="1">
    <location>
        <position position="115"/>
    </location>
    <ligand>
        <name>2-oxoglutarate</name>
        <dbReference type="ChEBI" id="CHEBI:16810"/>
    </ligand>
</feature>
<feature type="binding site" evidence="1">
    <location>
        <position position="105"/>
    </location>
    <ligand>
        <name>2-oxoglutarate</name>
        <dbReference type="ChEBI" id="CHEBI:16810"/>
    </ligand>
</feature>
<feature type="binding site" evidence="1">
    <location>
        <begin position="66"/>
        <end position="68"/>
    </location>
    <ligand>
        <name>substrate</name>
    </ligand>
</feature>
<dbReference type="Pfam" id="PF13532">
    <property type="entry name" value="2OG-FeII_Oxy_2"/>
    <property type="match status" value="1"/>
</dbReference>
<dbReference type="PROSITE" id="PS51471">
    <property type="entry name" value="FE2OG_OXY"/>
    <property type="match status" value="1"/>
</dbReference>
<dbReference type="OrthoDB" id="190276at2"/>
<dbReference type="PANTHER" id="PTHR31573:SF1">
    <property type="entry name" value="DNA OXIDATIVE DEMETHYLASE ALKBH2"/>
    <property type="match status" value="1"/>
</dbReference>
<feature type="binding site" evidence="1">
    <location>
        <position position="184"/>
    </location>
    <ligand>
        <name>2-oxoglutarate</name>
        <dbReference type="ChEBI" id="CHEBI:16810"/>
    </ligand>
</feature>
<dbReference type="EMBL" id="CP011797">
    <property type="protein sequence ID" value="ATX75612.1"/>
    <property type="molecule type" value="Genomic_DNA"/>
</dbReference>
<dbReference type="GO" id="GO:0035516">
    <property type="term" value="F:broad specificity oxidative DNA demethylase activity"/>
    <property type="evidence" value="ECO:0007669"/>
    <property type="project" value="TreeGrafter"/>
</dbReference>
<feature type="binding site" evidence="1">
    <location>
        <position position="118"/>
    </location>
    <ligand>
        <name>substrate</name>
    </ligand>
</feature>
<keyword evidence="4" id="KW-1185">Reference proteome</keyword>
<dbReference type="Proteomes" id="UP000229757">
    <property type="component" value="Chromosome"/>
</dbReference>
<evidence type="ECO:0000313" key="3">
    <source>
        <dbReference type="EMBL" id="ATX75612.1"/>
    </source>
</evidence>
<protein>
    <submittedName>
        <fullName evidence="3">Alkylated DNA repair protein</fullName>
    </submittedName>
</protein>
<feature type="binding site" evidence="1">
    <location>
        <position position="173"/>
    </location>
    <ligand>
        <name>2-oxoglutarate</name>
        <dbReference type="ChEBI" id="CHEBI:16810"/>
    </ligand>
</feature>
<dbReference type="GO" id="GO:0008198">
    <property type="term" value="F:ferrous iron binding"/>
    <property type="evidence" value="ECO:0007669"/>
    <property type="project" value="TreeGrafter"/>
</dbReference>
<proteinExistence type="predicted"/>
<name>A0A2K8KLI6_9GAMM</name>
<sequence>MGTSIILLNDETGFVRLYPDWISNADEIFAGLAEAIDWQSRTIRLFGKSHPIPRLERWIGETGVGYRYSGQDYVADGWPRLLVSLPAALLEQFGWHSNGALLNYYRTGQDSMGWHADDEPELGDNPNVGILSLGQARSFQLRRSADHRDKLSVELGSGSLLWMSGPTQVNWQHSLPKRANQGARISCTFRNIRPEQ</sequence>
<dbReference type="InterPro" id="IPR005123">
    <property type="entry name" value="Oxoglu/Fe-dep_dioxygenase_dom"/>
</dbReference>
<organism evidence="3 4">
    <name type="scientific">Reinekea forsetii</name>
    <dbReference type="NCBI Taxonomy" id="1336806"/>
    <lineage>
        <taxon>Bacteria</taxon>
        <taxon>Pseudomonadati</taxon>
        <taxon>Pseudomonadota</taxon>
        <taxon>Gammaproteobacteria</taxon>
        <taxon>Oceanospirillales</taxon>
        <taxon>Saccharospirillaceae</taxon>
        <taxon>Reinekea</taxon>
    </lineage>
</organism>
<feature type="binding site" evidence="1">
    <location>
        <position position="190"/>
    </location>
    <ligand>
        <name>2-oxoglutarate</name>
        <dbReference type="ChEBI" id="CHEBI:16810"/>
    </ligand>
</feature>
<accession>A0A2K8KLI6</accession>
<feature type="binding site" evidence="1">
    <location>
        <position position="188"/>
    </location>
    <ligand>
        <name>2-oxoglutarate</name>
        <dbReference type="ChEBI" id="CHEBI:16810"/>
    </ligand>
</feature>
<reference evidence="3 4" key="1">
    <citation type="journal article" date="2017" name="Environ. Microbiol.">
        <title>Genomic and physiological analyses of 'Reinekea forsetii' reveal a versatile opportunistic lifestyle during spring algae blooms.</title>
        <authorList>
            <person name="Avci B."/>
            <person name="Hahnke R.L."/>
            <person name="Chafee M."/>
            <person name="Fischer T."/>
            <person name="Gruber-Vodicka H."/>
            <person name="Tegetmeyer H.E."/>
            <person name="Harder J."/>
            <person name="Fuchs B.M."/>
            <person name="Amann R.I."/>
            <person name="Teeling H."/>
        </authorList>
    </citation>
    <scope>NUCLEOTIDE SEQUENCE [LARGE SCALE GENOMIC DNA]</scope>
    <source>
        <strain evidence="3 4">Hel1_31_D35</strain>
    </source>
</reference>
<gene>
    <name evidence="3" type="ORF">REIFOR_00440</name>
</gene>
<feature type="binding site" evidence="1">
    <location>
        <position position="103"/>
    </location>
    <ligand>
        <name>2-oxoglutarate</name>
        <dbReference type="ChEBI" id="CHEBI:16810"/>
    </ligand>
</feature>
<dbReference type="GO" id="GO:0051747">
    <property type="term" value="F:cytosine C-5 DNA demethylase activity"/>
    <property type="evidence" value="ECO:0007669"/>
    <property type="project" value="TreeGrafter"/>
</dbReference>
<evidence type="ECO:0000256" key="1">
    <source>
        <dbReference type="PIRSR" id="PIRSR632852-1"/>
    </source>
</evidence>
<dbReference type="RefSeq" id="WP_100256007.1">
    <property type="nucleotide sequence ID" value="NZ_CP011797.1"/>
</dbReference>
<feature type="domain" description="Fe2OG dioxygenase" evidence="2">
    <location>
        <begin position="96"/>
        <end position="193"/>
    </location>
</feature>
<dbReference type="InterPro" id="IPR037151">
    <property type="entry name" value="AlkB-like_sf"/>
</dbReference>
<evidence type="ECO:0000313" key="4">
    <source>
        <dbReference type="Proteomes" id="UP000229757"/>
    </source>
</evidence>
<dbReference type="PANTHER" id="PTHR31573">
    <property type="entry name" value="ALPHA-KETOGLUTARATE-DEPENDENT DIOXYGENASE ALKB HOMOLOG 2"/>
    <property type="match status" value="1"/>
</dbReference>
<dbReference type="AlphaFoldDB" id="A0A2K8KLI6"/>
<feature type="binding site" evidence="1">
    <location>
        <begin position="46"/>
        <end position="48"/>
    </location>
    <ligand>
        <name>substrate</name>
    </ligand>
</feature>
<dbReference type="SUPFAM" id="SSF51197">
    <property type="entry name" value="Clavaminate synthase-like"/>
    <property type="match status" value="1"/>
</dbReference>
<dbReference type="KEGG" id="rfo:REIFOR_00440"/>
<dbReference type="Gene3D" id="2.60.120.590">
    <property type="entry name" value="Alpha-ketoglutarate-dependent dioxygenase AlkB-like"/>
    <property type="match status" value="1"/>
</dbReference>
<dbReference type="GO" id="GO:0006307">
    <property type="term" value="P:DNA alkylation repair"/>
    <property type="evidence" value="ECO:0007669"/>
    <property type="project" value="TreeGrafter"/>
</dbReference>
<dbReference type="InterPro" id="IPR032852">
    <property type="entry name" value="ALKBH2"/>
</dbReference>